<evidence type="ECO:0000256" key="1">
    <source>
        <dbReference type="ARBA" id="ARBA00023054"/>
    </source>
</evidence>
<evidence type="ECO:0000256" key="2">
    <source>
        <dbReference type="ARBA" id="ARBA00049666"/>
    </source>
</evidence>
<sequence>MNNIQIFKIELNNYRQFQGVEEIPLETSPDKHINVIEGQNGSGKSNILNAITLCFYDEEPHIDENDDRGLGADPIANLKELESVDVGDSVRGHIEITLGKDEPQYVFTRKFRTAKVGEDEYNSVTEDLQLRQRFGADWQNVENPNTRLREILPTRVHQYFLFDGEQLDKFFEEGYTQRVKDAVLDVSHIQLLERGIDHLNSVQSDLEKEASDVEGKPQELHKEYEDAKDELDELKEDEKELEENIEEANEQIEGIDKELADSTNPDVREKQQRRRYLNERLEDREEELQNAREDAAISLSRAGPAAYNQDALEYTIEQFRDREESGQEPPDIPEWWLDQLLDDGECICGTDIDSEEEKREHLEHFKEKITEAASNSVNGRRKVQRTLDRGDDLVSEAKERKRRVEDIKDDIDEINEELREISAELESKTIPDDVDVSDLEKQRKRIDGRIKDMREDLGQLRGKIEQQIEVVEERKDDWQREVEREKKHETILRKISFVETARDKVESIEKEILEQVRTETENSLQTFFNDLIWKEEPYDIELTDDYEVHVYGPSGEKNLGSLSAGERQVLALSFMSALAQISGFSAPILIDTPLGRISSKPKKRIAQNVPNYLEDTQVTFLMTDEEYTDEVRAFLKNKVANEYHLDYSDEVTEVPSA</sequence>
<evidence type="ECO:0000256" key="3">
    <source>
        <dbReference type="SAM" id="Coils"/>
    </source>
</evidence>
<dbReference type="Pfam" id="PF13476">
    <property type="entry name" value="AAA_23"/>
    <property type="match status" value="1"/>
</dbReference>
<feature type="region of interest" description="Disordered" evidence="4">
    <location>
        <begin position="253"/>
        <end position="272"/>
    </location>
</feature>
<dbReference type="OrthoDB" id="25344at2157"/>
<feature type="coiled-coil region" evidence="3">
    <location>
        <begin position="397"/>
        <end position="518"/>
    </location>
</feature>
<keyword evidence="1 3" id="KW-0175">Coiled coil</keyword>
<protein>
    <recommendedName>
        <fullName evidence="5">Rad50/SbcC-type AAA domain-containing protein</fullName>
    </recommendedName>
</protein>
<gene>
    <name evidence="6" type="ORF">C479_03947</name>
</gene>
<dbReference type="RefSeq" id="WP_007698159.1">
    <property type="nucleotide sequence ID" value="NZ_AOIQ01000008.1"/>
</dbReference>
<comment type="similarity">
    <text evidence="2">Belongs to the Sph1/Sph2 family.</text>
</comment>
<dbReference type="Proteomes" id="UP000011560">
    <property type="component" value="Unassembled WGS sequence"/>
</dbReference>
<evidence type="ECO:0000259" key="5">
    <source>
        <dbReference type="Pfam" id="PF13476"/>
    </source>
</evidence>
<dbReference type="PATRIC" id="fig|1227490.4.peg.796"/>
<evidence type="ECO:0000313" key="7">
    <source>
        <dbReference type="Proteomes" id="UP000011560"/>
    </source>
</evidence>
<dbReference type="AlphaFoldDB" id="M0BNR8"/>
<organism evidence="6 7">
    <name type="scientific">Halovivax asiaticus JCM 14624</name>
    <dbReference type="NCBI Taxonomy" id="1227490"/>
    <lineage>
        <taxon>Archaea</taxon>
        <taxon>Methanobacteriati</taxon>
        <taxon>Methanobacteriota</taxon>
        <taxon>Stenosarchaea group</taxon>
        <taxon>Halobacteria</taxon>
        <taxon>Halobacteriales</taxon>
        <taxon>Natrialbaceae</taxon>
        <taxon>Halovivax</taxon>
    </lineage>
</organism>
<dbReference type="Gene3D" id="3.40.50.300">
    <property type="entry name" value="P-loop containing nucleotide triphosphate hydrolases"/>
    <property type="match status" value="2"/>
</dbReference>
<comment type="caution">
    <text evidence="6">The sequence shown here is derived from an EMBL/GenBank/DDBJ whole genome shotgun (WGS) entry which is preliminary data.</text>
</comment>
<dbReference type="SUPFAM" id="SSF52540">
    <property type="entry name" value="P-loop containing nucleoside triphosphate hydrolases"/>
    <property type="match status" value="2"/>
</dbReference>
<dbReference type="PANTHER" id="PTHR32114">
    <property type="entry name" value="ABC TRANSPORTER ABCH.3"/>
    <property type="match status" value="1"/>
</dbReference>
<dbReference type="InterPro" id="IPR038729">
    <property type="entry name" value="Rad50/SbcC_AAA"/>
</dbReference>
<feature type="compositionally biased region" description="Basic and acidic residues" evidence="4">
    <location>
        <begin position="254"/>
        <end position="272"/>
    </location>
</feature>
<dbReference type="EMBL" id="AOIQ01000008">
    <property type="protein sequence ID" value="ELZ12516.1"/>
    <property type="molecule type" value="Genomic_DNA"/>
</dbReference>
<evidence type="ECO:0000313" key="6">
    <source>
        <dbReference type="EMBL" id="ELZ12516.1"/>
    </source>
</evidence>
<feature type="domain" description="Rad50/SbcC-type AAA" evidence="5">
    <location>
        <begin position="8"/>
        <end position="259"/>
    </location>
</feature>
<dbReference type="GO" id="GO:0006302">
    <property type="term" value="P:double-strand break repair"/>
    <property type="evidence" value="ECO:0007669"/>
    <property type="project" value="InterPro"/>
</dbReference>
<dbReference type="GO" id="GO:0016887">
    <property type="term" value="F:ATP hydrolysis activity"/>
    <property type="evidence" value="ECO:0007669"/>
    <property type="project" value="InterPro"/>
</dbReference>
<dbReference type="STRING" id="1227490.C479_03947"/>
<proteinExistence type="inferred from homology"/>
<reference evidence="6 7" key="1">
    <citation type="journal article" date="2014" name="PLoS Genet.">
        <title>Phylogenetically driven sequencing of extremely halophilic archaea reveals strategies for static and dynamic osmo-response.</title>
        <authorList>
            <person name="Becker E.A."/>
            <person name="Seitzer P.M."/>
            <person name="Tritt A."/>
            <person name="Larsen D."/>
            <person name="Krusor M."/>
            <person name="Yao A.I."/>
            <person name="Wu D."/>
            <person name="Madern D."/>
            <person name="Eisen J.A."/>
            <person name="Darling A.E."/>
            <person name="Facciotti M.T."/>
        </authorList>
    </citation>
    <scope>NUCLEOTIDE SEQUENCE [LARGE SCALE GENOMIC DNA]</scope>
    <source>
        <strain evidence="6 7">JCM 14624</strain>
    </source>
</reference>
<dbReference type="InterPro" id="IPR027417">
    <property type="entry name" value="P-loop_NTPase"/>
</dbReference>
<accession>M0BNR8</accession>
<evidence type="ECO:0000256" key="4">
    <source>
        <dbReference type="SAM" id="MobiDB-lite"/>
    </source>
</evidence>
<dbReference type="PANTHER" id="PTHR32114:SF2">
    <property type="entry name" value="ABC TRANSPORTER ABCH.3"/>
    <property type="match status" value="1"/>
</dbReference>
<keyword evidence="7" id="KW-1185">Reference proteome</keyword>
<name>M0BNR8_9EURY</name>